<reference evidence="2 3" key="1">
    <citation type="submission" date="2019-03" db="EMBL/GenBank/DDBJ databases">
        <title>Alkanindiges illinoisensis: a potential pathogenic isolated from ascites of a gastric cancer patient with abdominal metastasis.</title>
        <authorList>
            <person name="Hu X."/>
            <person name="Yang B."/>
            <person name="Yan X."/>
            <person name="Lin L."/>
            <person name="Zhao H."/>
            <person name="Zhou F."/>
            <person name="Su B."/>
            <person name="Chen J."/>
            <person name="Rui Y."/>
            <person name="Wang Q."/>
            <person name="Zheng L."/>
        </authorList>
    </citation>
    <scope>NUCLEOTIDE SEQUENCE [LARGE SCALE GENOMIC DNA]</scope>
    <source>
        <strain evidence="2 3">NFYY 23406</strain>
    </source>
</reference>
<protein>
    <submittedName>
        <fullName evidence="2">DUF3828 domain-containing protein</fullName>
    </submittedName>
</protein>
<name>A0A4Y7XG16_9GAMM</name>
<evidence type="ECO:0000313" key="2">
    <source>
        <dbReference type="EMBL" id="TEU30813.1"/>
    </source>
</evidence>
<dbReference type="Proteomes" id="UP000297834">
    <property type="component" value="Unassembled WGS sequence"/>
</dbReference>
<dbReference type="EMBL" id="SNTY01000003">
    <property type="protein sequence ID" value="TEU30813.1"/>
    <property type="molecule type" value="Genomic_DNA"/>
</dbReference>
<proteinExistence type="predicted"/>
<dbReference type="RefSeq" id="WP_134242994.1">
    <property type="nucleotide sequence ID" value="NZ_SNTY01000003.1"/>
</dbReference>
<evidence type="ECO:0000256" key="1">
    <source>
        <dbReference type="SAM" id="SignalP"/>
    </source>
</evidence>
<dbReference type="Gene3D" id="3.10.450.50">
    <property type="match status" value="1"/>
</dbReference>
<keyword evidence="1" id="KW-0732">Signal</keyword>
<comment type="caution">
    <text evidence="2">The sequence shown here is derived from an EMBL/GenBank/DDBJ whole genome shotgun (WGS) entry which is preliminary data.</text>
</comment>
<gene>
    <name evidence="2" type="ORF">E2B99_00155</name>
</gene>
<sequence length="177" mass="20424">MKILNFLTLSALILFPFFSVSYATSASYPTTSPPRIWISQLYKAYLNEQNSLEANNQPENFSDVISQRATPELKKLLKLENACTQKEGICALDYDYIVAGQDYDIKKLSISNFITHKNNGYLTVKFENWQVPTQVTFEFQNIYHEWKINNIISAAINQSPGNLQRDLKAYFYKSARK</sequence>
<accession>A0A4Y7XG16</accession>
<dbReference type="AlphaFoldDB" id="A0A4Y7XG16"/>
<feature type="signal peptide" evidence="1">
    <location>
        <begin position="1"/>
        <end position="22"/>
    </location>
</feature>
<keyword evidence="3" id="KW-1185">Reference proteome</keyword>
<dbReference type="OrthoDB" id="7174015at2"/>
<evidence type="ECO:0000313" key="3">
    <source>
        <dbReference type="Proteomes" id="UP000297834"/>
    </source>
</evidence>
<organism evidence="2 3">
    <name type="scientific">Alkanindiges illinoisensis</name>
    <dbReference type="NCBI Taxonomy" id="197183"/>
    <lineage>
        <taxon>Bacteria</taxon>
        <taxon>Pseudomonadati</taxon>
        <taxon>Pseudomonadota</taxon>
        <taxon>Gammaproteobacteria</taxon>
        <taxon>Moraxellales</taxon>
        <taxon>Moraxellaceae</taxon>
        <taxon>Alkanindiges</taxon>
    </lineage>
</organism>
<feature type="chain" id="PRO_5021423754" evidence="1">
    <location>
        <begin position="23"/>
        <end position="177"/>
    </location>
</feature>